<name>A0ABS9P5Q4_9GAMM</name>
<gene>
    <name evidence="1" type="ORF">HOP52_04875</name>
</gene>
<evidence type="ECO:0000313" key="2">
    <source>
        <dbReference type="Proteomes" id="UP000814385"/>
    </source>
</evidence>
<dbReference type="SUPFAM" id="SSF47240">
    <property type="entry name" value="Ferritin-like"/>
    <property type="match status" value="1"/>
</dbReference>
<dbReference type="RefSeq" id="WP_238976142.1">
    <property type="nucleotide sequence ID" value="NZ_JABFUC010000003.1"/>
</dbReference>
<evidence type="ECO:0000313" key="1">
    <source>
        <dbReference type="EMBL" id="MCG6657111.1"/>
    </source>
</evidence>
<proteinExistence type="predicted"/>
<dbReference type="EMBL" id="JABFUC010000003">
    <property type="protein sequence ID" value="MCG6657111.1"/>
    <property type="molecule type" value="Genomic_DNA"/>
</dbReference>
<dbReference type="Proteomes" id="UP000814385">
    <property type="component" value="Unassembled WGS sequence"/>
</dbReference>
<sequence>MNMSRLPPLGALAFRQKSQPTGVISLIEDILTRANEHEHQEYHRYRRLCLRFLTYHIGISQLMQTLAIESQQRIQTLIEVSASLPIEQSLLRDPSLRSEQRLQVNPHFFIFDDEVAAQELSRALLEEWRSRRFYERLQAYNAIPGLDAWLNDCIGQRRAQFQILQEARDQLPAALTLPAPTSRDETR</sequence>
<dbReference type="InterPro" id="IPR009078">
    <property type="entry name" value="Ferritin-like_SF"/>
</dbReference>
<accession>A0ABS9P5Q4</accession>
<reference evidence="1 2" key="1">
    <citation type="submission" date="2020-05" db="EMBL/GenBank/DDBJ databases">
        <title>Comparative genomic analysis of denitrifying bacteria from Halomonas genus.</title>
        <authorList>
            <person name="Wang L."/>
            <person name="Shao Z."/>
        </authorList>
    </citation>
    <scope>NUCLEOTIDE SEQUENCE [LARGE SCALE GENOMIC DNA]</scope>
    <source>
        <strain evidence="1 2">A4</strain>
    </source>
</reference>
<organism evidence="1 2">
    <name type="scientific">Billgrantia campisalis</name>
    <dbReference type="NCBI Taxonomy" id="74661"/>
    <lineage>
        <taxon>Bacteria</taxon>
        <taxon>Pseudomonadati</taxon>
        <taxon>Pseudomonadota</taxon>
        <taxon>Gammaproteobacteria</taxon>
        <taxon>Oceanospirillales</taxon>
        <taxon>Halomonadaceae</taxon>
        <taxon>Billgrantia</taxon>
    </lineage>
</organism>
<protein>
    <submittedName>
        <fullName evidence="1">Uncharacterized protein</fullName>
    </submittedName>
</protein>
<comment type="caution">
    <text evidence="1">The sequence shown here is derived from an EMBL/GenBank/DDBJ whole genome shotgun (WGS) entry which is preliminary data.</text>
</comment>
<keyword evidence="2" id="KW-1185">Reference proteome</keyword>